<proteinExistence type="predicted"/>
<reference evidence="1 2" key="1">
    <citation type="submission" date="2021-06" db="EMBL/GenBank/DDBJ databases">
        <authorList>
            <person name="Kallberg Y."/>
            <person name="Tangrot J."/>
            <person name="Rosling A."/>
        </authorList>
    </citation>
    <scope>NUCLEOTIDE SEQUENCE [LARGE SCALE GENOMIC DNA]</scope>
    <source>
        <strain evidence="1 2">120-4 pot B 10/14</strain>
    </source>
</reference>
<evidence type="ECO:0000313" key="1">
    <source>
        <dbReference type="EMBL" id="CAG8742332.1"/>
    </source>
</evidence>
<protein>
    <submittedName>
        <fullName evidence="1">23189_t:CDS:1</fullName>
    </submittedName>
</protein>
<organism evidence="1 2">
    <name type="scientific">Gigaspora margarita</name>
    <dbReference type="NCBI Taxonomy" id="4874"/>
    <lineage>
        <taxon>Eukaryota</taxon>
        <taxon>Fungi</taxon>
        <taxon>Fungi incertae sedis</taxon>
        <taxon>Mucoromycota</taxon>
        <taxon>Glomeromycotina</taxon>
        <taxon>Glomeromycetes</taxon>
        <taxon>Diversisporales</taxon>
        <taxon>Gigasporaceae</taxon>
        <taxon>Gigaspora</taxon>
    </lineage>
</organism>
<evidence type="ECO:0000313" key="2">
    <source>
        <dbReference type="Proteomes" id="UP000789901"/>
    </source>
</evidence>
<accession>A0ABN7V817</accession>
<feature type="non-terminal residue" evidence="1">
    <location>
        <position position="82"/>
    </location>
</feature>
<comment type="caution">
    <text evidence="1">The sequence shown here is derived from an EMBL/GenBank/DDBJ whole genome shotgun (WGS) entry which is preliminary data.</text>
</comment>
<dbReference type="EMBL" id="CAJVQB010010724">
    <property type="protein sequence ID" value="CAG8742332.1"/>
    <property type="molecule type" value="Genomic_DNA"/>
</dbReference>
<dbReference type="Proteomes" id="UP000789901">
    <property type="component" value="Unassembled WGS sequence"/>
</dbReference>
<gene>
    <name evidence="1" type="ORF">GMARGA_LOCUS15519</name>
</gene>
<name>A0ABN7V817_GIGMA</name>
<sequence length="82" mass="9516">MYYELFYEGKIKFISSCLIGNEKAAYYMNGTACLTSHRMIYMNSQSLTTNFSNRASKTRTICGNCCNKRLQEEKEANRENCK</sequence>
<keyword evidence="2" id="KW-1185">Reference proteome</keyword>